<accession>K1Q6S5</accession>
<dbReference type="PANTHER" id="PTHR43394">
    <property type="entry name" value="ATP-DEPENDENT PERMEASE MDL1, MITOCHONDRIAL"/>
    <property type="match status" value="1"/>
</dbReference>
<dbReference type="PROSITE" id="PS50929">
    <property type="entry name" value="ABC_TM1F"/>
    <property type="match status" value="1"/>
</dbReference>
<organism evidence="9">
    <name type="scientific">Magallana gigas</name>
    <name type="common">Pacific oyster</name>
    <name type="synonym">Crassostrea gigas</name>
    <dbReference type="NCBI Taxonomy" id="29159"/>
    <lineage>
        <taxon>Eukaryota</taxon>
        <taxon>Metazoa</taxon>
        <taxon>Spiralia</taxon>
        <taxon>Lophotrochozoa</taxon>
        <taxon>Mollusca</taxon>
        <taxon>Bivalvia</taxon>
        <taxon>Autobranchia</taxon>
        <taxon>Pteriomorphia</taxon>
        <taxon>Ostreida</taxon>
        <taxon>Ostreoidea</taxon>
        <taxon>Ostreidae</taxon>
        <taxon>Magallana</taxon>
    </lineage>
</organism>
<dbReference type="FunFam" id="3.40.50.300:FF:000221">
    <property type="entry name" value="Multidrug ABC transporter ATP-binding protein"/>
    <property type="match status" value="1"/>
</dbReference>
<keyword evidence="8" id="KW-0472">Membrane</keyword>
<keyword evidence="6" id="KW-0067">ATP-binding</keyword>
<dbReference type="InterPro" id="IPR039421">
    <property type="entry name" value="Type_1_exporter"/>
</dbReference>
<sequence>MASKEKDYEKAGKKKHRLDLYLLRRLWHYVGKRWMFIIFTAMFLILSNAVNVAQPYIFKIGIDKSFSTGDLAALRNTSLILIGFLVLGFFLTVGFNYSIQKLGQTLIKTIRMEISQKMFILSKSYFDKTPTGRLLTLLTNDVESIRDFIANGVVSIIADFVTVIFIVGIMLYISPIFTVMVLLTVPIFALATYAFKVSLRSGYRGVRSANSRMGTLLVESITGIKEIFLFNHRRKSLEDFDQANRDYKKSFIKIVKSYSLYFPIIEGVSALSMLGILASSHFILQNNVSIGDFFAFFIYINMLFRPLRDLAEQFNTLQSAMSGGERIFDFLDSQGKYEENLLLETKTSAQLKPLEKLSGSIEFSKVSFSYMENKPVLKNISFKIAPGERVAIVGSTGAGKSTIVSLLPRLYDIKKGQIKIGGHDIKKLDLKTLRRNISTIPQNVFLLDGTFRENIDLSKTQDEKTIMEAARKALIIEEIEKRKKRLDAQILEEGKSLSTGQKQLLSFARAFVKDCPIVILDEATASIDSASERKIEQALDTLLKNRTAIIIAHRLSTIRKVDRIIVMHHGRIVEEGPHQKLIKIKDGFYRKLYSMQSIQLSIS</sequence>
<dbReference type="GO" id="GO:0005886">
    <property type="term" value="C:plasma membrane"/>
    <property type="evidence" value="ECO:0007669"/>
    <property type="project" value="UniProtKB-SubCell"/>
</dbReference>
<protein>
    <recommendedName>
        <fullName evidence="10">ABC transporter ATP-binding protein</fullName>
    </recommendedName>
</protein>
<reference evidence="9" key="1">
    <citation type="journal article" date="2012" name="Nature">
        <title>The oyster genome reveals stress adaptation and complexity of shell formation.</title>
        <authorList>
            <person name="Zhang G."/>
            <person name="Fang X."/>
            <person name="Guo X."/>
            <person name="Li L."/>
            <person name="Luo R."/>
            <person name="Xu F."/>
            <person name="Yang P."/>
            <person name="Zhang L."/>
            <person name="Wang X."/>
            <person name="Qi H."/>
            <person name="Xiong Z."/>
            <person name="Que H."/>
            <person name="Xie Y."/>
            <person name="Holland P.W."/>
            <person name="Paps J."/>
            <person name="Zhu Y."/>
            <person name="Wu F."/>
            <person name="Chen Y."/>
            <person name="Wang J."/>
            <person name="Peng C."/>
            <person name="Meng J."/>
            <person name="Yang L."/>
            <person name="Liu J."/>
            <person name="Wen B."/>
            <person name="Zhang N."/>
            <person name="Huang Z."/>
            <person name="Zhu Q."/>
            <person name="Feng Y."/>
            <person name="Mount A."/>
            <person name="Hedgecock D."/>
            <person name="Xu Z."/>
            <person name="Liu Y."/>
            <person name="Domazet-Loso T."/>
            <person name="Du Y."/>
            <person name="Sun X."/>
            <person name="Zhang S."/>
            <person name="Liu B."/>
            <person name="Cheng P."/>
            <person name="Jiang X."/>
            <person name="Li J."/>
            <person name="Fan D."/>
            <person name="Wang W."/>
            <person name="Fu W."/>
            <person name="Wang T."/>
            <person name="Wang B."/>
            <person name="Zhang J."/>
            <person name="Peng Z."/>
            <person name="Li Y."/>
            <person name="Li N."/>
            <person name="Wang J."/>
            <person name="Chen M."/>
            <person name="He Y."/>
            <person name="Tan F."/>
            <person name="Song X."/>
            <person name="Zheng Q."/>
            <person name="Huang R."/>
            <person name="Yang H."/>
            <person name="Du X."/>
            <person name="Chen L."/>
            <person name="Yang M."/>
            <person name="Gaffney P.M."/>
            <person name="Wang S."/>
            <person name="Luo L."/>
            <person name="She Z."/>
            <person name="Ming Y."/>
            <person name="Huang W."/>
            <person name="Zhang S."/>
            <person name="Huang B."/>
            <person name="Zhang Y."/>
            <person name="Qu T."/>
            <person name="Ni P."/>
            <person name="Miao G."/>
            <person name="Wang J."/>
            <person name="Wang Q."/>
            <person name="Steinberg C.E."/>
            <person name="Wang H."/>
            <person name="Li N."/>
            <person name="Qian L."/>
            <person name="Zhang G."/>
            <person name="Li Y."/>
            <person name="Yang H."/>
            <person name="Liu X."/>
            <person name="Wang J."/>
            <person name="Yin Y."/>
            <person name="Wang J."/>
        </authorList>
    </citation>
    <scope>NUCLEOTIDE SEQUENCE [LARGE SCALE GENOMIC DNA]</scope>
    <source>
        <strain evidence="9">05x7-T-G4-1.051#20</strain>
    </source>
</reference>
<dbReference type="PROSITE" id="PS50893">
    <property type="entry name" value="ABC_TRANSPORTER_2"/>
    <property type="match status" value="1"/>
</dbReference>
<dbReference type="InParanoid" id="K1Q6S5"/>
<evidence type="ECO:0000313" key="9">
    <source>
        <dbReference type="EMBL" id="EKC17181.1"/>
    </source>
</evidence>
<gene>
    <name evidence="9" type="ORF">CGI_10002094</name>
</gene>
<dbReference type="GO" id="GO:0005524">
    <property type="term" value="F:ATP binding"/>
    <property type="evidence" value="ECO:0007669"/>
    <property type="project" value="UniProtKB-KW"/>
</dbReference>
<keyword evidence="5" id="KW-0547">Nucleotide-binding</keyword>
<evidence type="ECO:0000256" key="2">
    <source>
        <dbReference type="ARBA" id="ARBA00022448"/>
    </source>
</evidence>
<keyword evidence="2" id="KW-0813">Transport</keyword>
<keyword evidence="7" id="KW-1133">Transmembrane helix</keyword>
<proteinExistence type="predicted"/>
<evidence type="ECO:0000256" key="5">
    <source>
        <dbReference type="ARBA" id="ARBA00022741"/>
    </source>
</evidence>
<dbReference type="Gene3D" id="3.40.50.300">
    <property type="entry name" value="P-loop containing nucleotide triphosphate hydrolases"/>
    <property type="match status" value="1"/>
</dbReference>
<dbReference type="SUPFAM" id="SSF52540">
    <property type="entry name" value="P-loop containing nucleoside triphosphate hydrolases"/>
    <property type="match status" value="1"/>
</dbReference>
<dbReference type="InterPro" id="IPR011527">
    <property type="entry name" value="ABC1_TM_dom"/>
</dbReference>
<evidence type="ECO:0000256" key="6">
    <source>
        <dbReference type="ARBA" id="ARBA00022840"/>
    </source>
</evidence>
<evidence type="ECO:0000256" key="4">
    <source>
        <dbReference type="ARBA" id="ARBA00022692"/>
    </source>
</evidence>
<keyword evidence="3" id="KW-1003">Cell membrane</keyword>
<evidence type="ECO:0008006" key="10">
    <source>
        <dbReference type="Google" id="ProtNLM"/>
    </source>
</evidence>
<evidence type="ECO:0000256" key="8">
    <source>
        <dbReference type="ARBA" id="ARBA00023136"/>
    </source>
</evidence>
<dbReference type="InterPro" id="IPR027417">
    <property type="entry name" value="P-loop_NTPase"/>
</dbReference>
<dbReference type="PANTHER" id="PTHR43394:SF1">
    <property type="entry name" value="ATP-BINDING CASSETTE SUB-FAMILY B MEMBER 10, MITOCHONDRIAL"/>
    <property type="match status" value="1"/>
</dbReference>
<keyword evidence="4" id="KW-0812">Transmembrane</keyword>
<dbReference type="InterPro" id="IPR036640">
    <property type="entry name" value="ABC1_TM_sf"/>
</dbReference>
<dbReference type="Pfam" id="PF00664">
    <property type="entry name" value="ABC_membrane"/>
    <property type="match status" value="1"/>
</dbReference>
<dbReference type="AlphaFoldDB" id="K1Q6S5"/>
<dbReference type="HOGENOM" id="CLU_000604_84_3_1"/>
<evidence type="ECO:0000256" key="7">
    <source>
        <dbReference type="ARBA" id="ARBA00022989"/>
    </source>
</evidence>
<dbReference type="Pfam" id="PF00005">
    <property type="entry name" value="ABC_tran"/>
    <property type="match status" value="1"/>
</dbReference>
<dbReference type="CDD" id="cd18544">
    <property type="entry name" value="ABC_6TM_TmrA_like"/>
    <property type="match status" value="1"/>
</dbReference>
<evidence type="ECO:0000256" key="3">
    <source>
        <dbReference type="ARBA" id="ARBA00022475"/>
    </source>
</evidence>
<dbReference type="InterPro" id="IPR003593">
    <property type="entry name" value="AAA+_ATPase"/>
</dbReference>
<dbReference type="GO" id="GO:0015421">
    <property type="term" value="F:ABC-type oligopeptide transporter activity"/>
    <property type="evidence" value="ECO:0007669"/>
    <property type="project" value="TreeGrafter"/>
</dbReference>
<dbReference type="InterPro" id="IPR003439">
    <property type="entry name" value="ABC_transporter-like_ATP-bd"/>
</dbReference>
<name>K1Q6S5_MAGGI</name>
<dbReference type="SUPFAM" id="SSF90123">
    <property type="entry name" value="ABC transporter transmembrane region"/>
    <property type="match status" value="1"/>
</dbReference>
<evidence type="ECO:0000256" key="1">
    <source>
        <dbReference type="ARBA" id="ARBA00004651"/>
    </source>
</evidence>
<dbReference type="Gene3D" id="1.20.1560.10">
    <property type="entry name" value="ABC transporter type 1, transmembrane domain"/>
    <property type="match status" value="1"/>
</dbReference>
<dbReference type="SMART" id="SM00382">
    <property type="entry name" value="AAA"/>
    <property type="match status" value="1"/>
</dbReference>
<comment type="subcellular location">
    <subcellularLocation>
        <location evidence="1">Cell membrane</location>
        <topology evidence="1">Multi-pass membrane protein</topology>
    </subcellularLocation>
</comment>
<dbReference type="EMBL" id="JH823193">
    <property type="protein sequence ID" value="EKC17181.1"/>
    <property type="molecule type" value="Genomic_DNA"/>
</dbReference>
<dbReference type="GO" id="GO:0016887">
    <property type="term" value="F:ATP hydrolysis activity"/>
    <property type="evidence" value="ECO:0007669"/>
    <property type="project" value="InterPro"/>
</dbReference>